<name>A0A976IIJ4_BRELC</name>
<sequence>MAAMGCENAGVLDAFSDFSASSDSDEEVLHVMDPSDPRAHRAALSIVQSTRAKNTKPSPSQKSSRWDFDNDVGEPISVDSNATYSKREADIVINENDATEVSKTKVGVTLSKWAQARFLKPASQRKMPEIEEKPLEPLNDYILSDFSSRFRGGMGDVKVEKEVTTEEQNDFSKGTTFQVGVPLFDAKSTRTNMEKNNGDQDGMKNKASKKKGKEDGRKRKESRYFVTDLATKCFHCGEIGHTANVCSNDKLQRPCHYCALRGHQAWECPNLPCTNCLQLGHQEKDCNNRAMMVIPCSICGCPGHTVAKCDNVGNPAEVTCMVCTEKGHLHCVPMPPPADRSVYCPHCARNHTLDECRRYREPVATDFATRTASGRTVQTCFVCNAPGHIAAECPMRSNGYDRRGGTCYRCGKQGHFAADCSESANNGNNYGRRVAGHKRGRDVEEEYVDFNGYDYDDDENYDSYDRSSKGSRKHRNRGSSSFSTNHISKKGYARLNEALPTRPYRGSDSRGNRKRHNLSH</sequence>
<dbReference type="PROSITE" id="PS50158">
    <property type="entry name" value="ZF_CCHC"/>
    <property type="match status" value="3"/>
</dbReference>
<dbReference type="PANTHER" id="PTHR46978">
    <property type="entry name" value="ZINC KNUCKLE (CCHC-TYPE) FAMILY PROTEIN"/>
    <property type="match status" value="1"/>
</dbReference>
<feature type="domain" description="CCHC-type" evidence="3">
    <location>
        <begin position="380"/>
        <end position="394"/>
    </location>
</feature>
<dbReference type="AlphaFoldDB" id="A0A976IIJ4"/>
<dbReference type="Proteomes" id="UP000294530">
    <property type="component" value="Unassembled WGS sequence"/>
</dbReference>
<accession>A0A976IIJ4</accession>
<comment type="caution">
    <text evidence="4">The sequence shown here is derived from an EMBL/GenBank/DDBJ whole genome shotgun (WGS) entry which is preliminary data.</text>
</comment>
<dbReference type="Gene3D" id="4.10.60.10">
    <property type="entry name" value="Zinc finger, CCHC-type"/>
    <property type="match status" value="4"/>
</dbReference>
<protein>
    <recommendedName>
        <fullName evidence="3">CCHC-type domain-containing protein</fullName>
    </recommendedName>
</protein>
<feature type="region of interest" description="Disordered" evidence="2">
    <location>
        <begin position="187"/>
        <end position="220"/>
    </location>
</feature>
<feature type="domain" description="CCHC-type" evidence="3">
    <location>
        <begin position="232"/>
        <end position="248"/>
    </location>
</feature>
<dbReference type="SUPFAM" id="SSF57756">
    <property type="entry name" value="Retrovirus zinc finger-like domains"/>
    <property type="match status" value="3"/>
</dbReference>
<reference evidence="4 5" key="1">
    <citation type="journal article" date="2021" name="Genome Biol.">
        <title>AFLAP: assembly-free linkage analysis pipeline using k-mers from genome sequencing data.</title>
        <authorList>
            <person name="Fletcher K."/>
            <person name="Zhang L."/>
            <person name="Gil J."/>
            <person name="Han R."/>
            <person name="Cavanaugh K."/>
            <person name="Michelmore R."/>
        </authorList>
    </citation>
    <scope>NUCLEOTIDE SEQUENCE [LARGE SCALE GENOMIC DNA]</scope>
    <source>
        <strain evidence="4 5">SF5</strain>
    </source>
</reference>
<dbReference type="PANTHER" id="PTHR46978:SF1">
    <property type="entry name" value="ZINC KNUCKLE (CCHC-TYPE) FAMILY PROTEIN"/>
    <property type="match status" value="1"/>
</dbReference>
<organism evidence="4 5">
    <name type="scientific">Bremia lactucae</name>
    <name type="common">Lettuce downy mildew</name>
    <dbReference type="NCBI Taxonomy" id="4779"/>
    <lineage>
        <taxon>Eukaryota</taxon>
        <taxon>Sar</taxon>
        <taxon>Stramenopiles</taxon>
        <taxon>Oomycota</taxon>
        <taxon>Peronosporomycetes</taxon>
        <taxon>Peronosporales</taxon>
        <taxon>Peronosporaceae</taxon>
        <taxon>Bremia</taxon>
    </lineage>
</organism>
<proteinExistence type="predicted"/>
<keyword evidence="1" id="KW-0863">Zinc-finger</keyword>
<keyword evidence="5" id="KW-1185">Reference proteome</keyword>
<keyword evidence="1" id="KW-0479">Metal-binding</keyword>
<dbReference type="InterPro" id="IPR036875">
    <property type="entry name" value="Znf_CCHC_sf"/>
</dbReference>
<dbReference type="OrthoDB" id="3863715at2759"/>
<evidence type="ECO:0000259" key="3">
    <source>
        <dbReference type="PROSITE" id="PS50158"/>
    </source>
</evidence>
<feature type="compositionally biased region" description="Basic and acidic residues" evidence="2">
    <location>
        <begin position="192"/>
        <end position="204"/>
    </location>
</feature>
<keyword evidence="1" id="KW-0862">Zinc</keyword>
<feature type="compositionally biased region" description="Basic and acidic residues" evidence="2">
    <location>
        <begin position="27"/>
        <end position="39"/>
    </location>
</feature>
<feature type="region of interest" description="Disordered" evidence="2">
    <location>
        <begin position="23"/>
        <end position="74"/>
    </location>
</feature>
<dbReference type="Pfam" id="PF00098">
    <property type="entry name" value="zf-CCHC"/>
    <property type="match status" value="3"/>
</dbReference>
<gene>
    <name evidence="4" type="ORF">CCR75_003173</name>
</gene>
<evidence type="ECO:0000313" key="4">
    <source>
        <dbReference type="EMBL" id="TDH72418.1"/>
    </source>
</evidence>
<feature type="compositionally biased region" description="Polar residues" evidence="2">
    <location>
        <begin position="46"/>
        <end position="63"/>
    </location>
</feature>
<evidence type="ECO:0000256" key="1">
    <source>
        <dbReference type="PROSITE-ProRule" id="PRU00047"/>
    </source>
</evidence>
<dbReference type="SMART" id="SM00343">
    <property type="entry name" value="ZnF_C2HC"/>
    <property type="match status" value="6"/>
</dbReference>
<evidence type="ECO:0000256" key="2">
    <source>
        <dbReference type="SAM" id="MobiDB-lite"/>
    </source>
</evidence>
<dbReference type="GO" id="GO:0008270">
    <property type="term" value="F:zinc ion binding"/>
    <property type="evidence" value="ECO:0007669"/>
    <property type="project" value="UniProtKB-KW"/>
</dbReference>
<feature type="region of interest" description="Disordered" evidence="2">
    <location>
        <begin position="461"/>
        <end position="520"/>
    </location>
</feature>
<dbReference type="GeneID" id="94346941"/>
<evidence type="ECO:0000313" key="5">
    <source>
        <dbReference type="Proteomes" id="UP000294530"/>
    </source>
</evidence>
<dbReference type="GO" id="GO:0003676">
    <property type="term" value="F:nucleic acid binding"/>
    <property type="evidence" value="ECO:0007669"/>
    <property type="project" value="InterPro"/>
</dbReference>
<feature type="domain" description="CCHC-type" evidence="3">
    <location>
        <begin position="407"/>
        <end position="422"/>
    </location>
</feature>
<dbReference type="EMBL" id="SHOA02000019">
    <property type="protein sequence ID" value="TDH72418.1"/>
    <property type="molecule type" value="Genomic_DNA"/>
</dbReference>
<dbReference type="RefSeq" id="XP_067821917.1">
    <property type="nucleotide sequence ID" value="XM_067961270.1"/>
</dbReference>
<dbReference type="InterPro" id="IPR001878">
    <property type="entry name" value="Znf_CCHC"/>
</dbReference>
<dbReference type="KEGG" id="blac:94346941"/>